<feature type="transmembrane region" description="Helical" evidence="4">
    <location>
        <begin position="103"/>
        <end position="120"/>
    </location>
</feature>
<keyword evidence="1" id="KW-0479">Metal-binding</keyword>
<dbReference type="InterPro" id="IPR002219">
    <property type="entry name" value="PKC_DAG/PE"/>
</dbReference>
<evidence type="ECO:0000313" key="7">
    <source>
        <dbReference type="Proteomes" id="UP001370490"/>
    </source>
</evidence>
<dbReference type="InterPro" id="IPR004146">
    <property type="entry name" value="DC1"/>
</dbReference>
<name>A0AAN8VYJ5_9MAGN</name>
<keyword evidence="7" id="KW-1185">Reference proteome</keyword>
<evidence type="ECO:0000259" key="5">
    <source>
        <dbReference type="PROSITE" id="PS50081"/>
    </source>
</evidence>
<dbReference type="InterPro" id="IPR053192">
    <property type="entry name" value="Vacuole_Formation_Reg"/>
</dbReference>
<dbReference type="GO" id="GO:0046872">
    <property type="term" value="F:metal ion binding"/>
    <property type="evidence" value="ECO:0007669"/>
    <property type="project" value="UniProtKB-KW"/>
</dbReference>
<feature type="transmembrane region" description="Helical" evidence="4">
    <location>
        <begin position="74"/>
        <end position="96"/>
    </location>
</feature>
<comment type="caution">
    <text evidence="6">The sequence shown here is derived from an EMBL/GenBank/DDBJ whole genome shotgun (WGS) entry which is preliminary data.</text>
</comment>
<keyword evidence="4" id="KW-1133">Transmembrane helix</keyword>
<sequence>MATTTRVENANSVCIPTVRRKLLGSLEMHVIHIIFICLLLTMLCVDLGYNFSAALVVTIFRVADMLTAESVKLFLTPTVLYCLRSLFAFVMSFLSFSPIHDMTELILLLLLGNVLLAMFAGRTGTLIIGFMYVSNAILSHILPVSLLRGMHRVAKVTEKQKTENLRGEADQLVGLKHSGHDHILAFSGSNPEEEHTSSGCLELISGPPYTCTDCRFFLHESCANLVTQIKTKFHTSHSLHLQPFSPTPTLPRICDVCGCNVQGFYYHCEICDFDAHPKCANAKNFPYAVRHPCHKHILHFYAREENPMAIHCSGCGYDSESMVFYICWSCKLYYHVRCTLLPLTISGKCYNGHALNVTFLPYNAVEQYFCDVCEMNRHPDEWVYYCGNCNYIVHLNCVT</sequence>
<keyword evidence="3" id="KW-0862">Zinc</keyword>
<dbReference type="InterPro" id="IPR046349">
    <property type="entry name" value="C1-like_sf"/>
</dbReference>
<keyword evidence="4" id="KW-0472">Membrane</keyword>
<evidence type="ECO:0000313" key="6">
    <source>
        <dbReference type="EMBL" id="KAK6938436.1"/>
    </source>
</evidence>
<keyword evidence="4" id="KW-0812">Transmembrane</keyword>
<feature type="transmembrane region" description="Helical" evidence="4">
    <location>
        <begin position="126"/>
        <end position="147"/>
    </location>
</feature>
<evidence type="ECO:0000256" key="2">
    <source>
        <dbReference type="ARBA" id="ARBA00022737"/>
    </source>
</evidence>
<evidence type="ECO:0000256" key="3">
    <source>
        <dbReference type="ARBA" id="ARBA00022833"/>
    </source>
</evidence>
<dbReference type="SUPFAM" id="SSF57889">
    <property type="entry name" value="Cysteine-rich domain"/>
    <property type="match status" value="2"/>
</dbReference>
<dbReference type="PANTHER" id="PTHR32410">
    <property type="entry name" value="CYSTEINE/HISTIDINE-RICH C1 DOMAIN FAMILY PROTEIN"/>
    <property type="match status" value="1"/>
</dbReference>
<reference evidence="6 7" key="1">
    <citation type="submission" date="2023-12" db="EMBL/GenBank/DDBJ databases">
        <title>A high-quality genome assembly for Dillenia turbinata (Dilleniales).</title>
        <authorList>
            <person name="Chanderbali A."/>
        </authorList>
    </citation>
    <scope>NUCLEOTIDE SEQUENCE [LARGE SCALE GENOMIC DNA]</scope>
    <source>
        <strain evidence="6">LSX21</strain>
        <tissue evidence="6">Leaf</tissue>
    </source>
</reference>
<feature type="domain" description="Phorbol-ester/DAG-type" evidence="5">
    <location>
        <begin position="236"/>
        <end position="293"/>
    </location>
</feature>
<accession>A0AAN8VYJ5</accession>
<dbReference type="AlphaFoldDB" id="A0AAN8VYJ5"/>
<dbReference type="PROSITE" id="PS50081">
    <property type="entry name" value="ZF_DAG_PE_2"/>
    <property type="match status" value="1"/>
</dbReference>
<dbReference type="Pfam" id="PF03107">
    <property type="entry name" value="C1_2"/>
    <property type="match status" value="3"/>
</dbReference>
<evidence type="ECO:0000256" key="4">
    <source>
        <dbReference type="SAM" id="Phobius"/>
    </source>
</evidence>
<keyword evidence="2" id="KW-0677">Repeat</keyword>
<organism evidence="6 7">
    <name type="scientific">Dillenia turbinata</name>
    <dbReference type="NCBI Taxonomy" id="194707"/>
    <lineage>
        <taxon>Eukaryota</taxon>
        <taxon>Viridiplantae</taxon>
        <taxon>Streptophyta</taxon>
        <taxon>Embryophyta</taxon>
        <taxon>Tracheophyta</taxon>
        <taxon>Spermatophyta</taxon>
        <taxon>Magnoliopsida</taxon>
        <taxon>eudicotyledons</taxon>
        <taxon>Gunneridae</taxon>
        <taxon>Pentapetalae</taxon>
        <taxon>Dilleniales</taxon>
        <taxon>Dilleniaceae</taxon>
        <taxon>Dillenia</taxon>
    </lineage>
</organism>
<proteinExistence type="predicted"/>
<dbReference type="PANTHER" id="PTHR32410:SF203">
    <property type="entry name" value="CYSTEINE_HISTIDINE-RICH C1 DOMAIN FAMILY PROTEIN"/>
    <property type="match status" value="1"/>
</dbReference>
<evidence type="ECO:0000256" key="1">
    <source>
        <dbReference type="ARBA" id="ARBA00022723"/>
    </source>
</evidence>
<dbReference type="Proteomes" id="UP001370490">
    <property type="component" value="Unassembled WGS sequence"/>
</dbReference>
<protein>
    <submittedName>
        <fullName evidence="6">DC1</fullName>
    </submittedName>
</protein>
<dbReference type="EMBL" id="JBAMMX010000006">
    <property type="protein sequence ID" value="KAK6938436.1"/>
    <property type="molecule type" value="Genomic_DNA"/>
</dbReference>
<feature type="transmembrane region" description="Helical" evidence="4">
    <location>
        <begin position="29"/>
        <end position="62"/>
    </location>
</feature>
<gene>
    <name evidence="6" type="ORF">RJ641_031944</name>
</gene>